<evidence type="ECO:0000313" key="2">
    <source>
        <dbReference type="EMBL" id="SIT19081.1"/>
    </source>
</evidence>
<accession>A0A1N7Q8C6</accession>
<gene>
    <name evidence="2" type="ORF">SAMN05421686_11539</name>
</gene>
<protein>
    <submittedName>
        <fullName evidence="2">Transposase DDE domain-containing protein</fullName>
    </submittedName>
</protein>
<dbReference type="PANTHER" id="PTHR33408">
    <property type="entry name" value="TRANSPOSASE"/>
    <property type="match status" value="1"/>
</dbReference>
<reference evidence="3" key="1">
    <citation type="submission" date="2017-01" db="EMBL/GenBank/DDBJ databases">
        <authorList>
            <person name="Varghese N."/>
            <person name="Submissions S."/>
        </authorList>
    </citation>
    <scope>NUCLEOTIDE SEQUENCE [LARGE SCALE GENOMIC DNA]</scope>
    <source>
        <strain evidence="3">DSM 24913</strain>
    </source>
</reference>
<dbReference type="InterPro" id="IPR025668">
    <property type="entry name" value="Tnp_DDE_dom"/>
</dbReference>
<dbReference type="Pfam" id="PF13751">
    <property type="entry name" value="DDE_Tnp_1_6"/>
    <property type="match status" value="1"/>
</dbReference>
<name>A0A1N7Q8C6_9GAMM</name>
<dbReference type="Proteomes" id="UP000185639">
    <property type="component" value="Unassembled WGS sequence"/>
</dbReference>
<keyword evidence="3" id="KW-1185">Reference proteome</keyword>
<dbReference type="EMBL" id="FTOH01000015">
    <property type="protein sequence ID" value="SIT19081.1"/>
    <property type="molecule type" value="Genomic_DNA"/>
</dbReference>
<organism evidence="2 3">
    <name type="scientific">Thalassolituus maritimus</name>
    <dbReference type="NCBI Taxonomy" id="484498"/>
    <lineage>
        <taxon>Bacteria</taxon>
        <taxon>Pseudomonadati</taxon>
        <taxon>Pseudomonadota</taxon>
        <taxon>Gammaproteobacteria</taxon>
        <taxon>Oceanospirillales</taxon>
        <taxon>Oceanospirillaceae</taxon>
        <taxon>Thalassolituus</taxon>
    </lineage>
</organism>
<dbReference type="AlphaFoldDB" id="A0A1N7Q8C6"/>
<proteinExistence type="predicted"/>
<dbReference type="PANTHER" id="PTHR33408:SF2">
    <property type="entry name" value="TRANSPOSASE DDE DOMAIN-CONTAINING PROTEIN"/>
    <property type="match status" value="1"/>
</dbReference>
<dbReference type="STRING" id="484498.SAMN05421686_11539"/>
<evidence type="ECO:0000259" key="1">
    <source>
        <dbReference type="Pfam" id="PF13751"/>
    </source>
</evidence>
<sequence>MLTSKGTIQGYNGVAAVDKKHQIIVEAQAFGEGQEHHTLKPILEGIQARYDRLGISEDVLGDQVIVTADTGFSNEDNNLYLKENRINAYIPDNAFRSRDKKFANQKEKYGKRHQDTKVGVKQVIPSSEFKLNQKNKTCICPAGNLMWLKDEATKRNGDKKFAFEGRLTDCRSCPLKYDCMRNPDSPNDRSGHGRQVSFTINKGKSATEWMKKRVDSQFGKKVYGHRMSVVEPVFGNIGTNKGLNRFSLRSKAKIQGQWLLFSLVHNIEKIMNYGQMRGI</sequence>
<feature type="domain" description="Transposase DDE" evidence="1">
    <location>
        <begin position="139"/>
        <end position="270"/>
    </location>
</feature>
<evidence type="ECO:0000313" key="3">
    <source>
        <dbReference type="Proteomes" id="UP000185639"/>
    </source>
</evidence>